<feature type="region of interest" description="Disordered" evidence="2">
    <location>
        <begin position="371"/>
        <end position="407"/>
    </location>
</feature>
<dbReference type="AlphaFoldDB" id="A0A2P5HL95"/>
<proteinExistence type="predicted"/>
<reference evidence="5" key="1">
    <citation type="submission" date="2017-09" db="EMBL/GenBank/DDBJ databases">
        <title>Polyketide synthases of a Diaporthe helianthi virulent isolate.</title>
        <authorList>
            <person name="Baroncelli R."/>
        </authorList>
    </citation>
    <scope>NUCLEOTIDE SEQUENCE [LARGE SCALE GENOMIC DNA]</scope>
    <source>
        <strain evidence="5">7/96</strain>
    </source>
</reference>
<comment type="caution">
    <text evidence="5">The sequence shown here is derived from an EMBL/GenBank/DDBJ whole genome shotgun (WGS) entry which is preliminary data.</text>
</comment>
<dbReference type="STRING" id="158607.A0A2P5HL95"/>
<feature type="transmembrane region" description="Helical" evidence="3">
    <location>
        <begin position="785"/>
        <end position="802"/>
    </location>
</feature>
<protein>
    <recommendedName>
        <fullName evidence="4">DUF6594 domain-containing protein</fullName>
    </recommendedName>
</protein>
<keyword evidence="3" id="KW-0472">Membrane</keyword>
<dbReference type="PANTHER" id="PTHR34502">
    <property type="entry name" value="DUF6594 DOMAIN-CONTAINING PROTEIN-RELATED"/>
    <property type="match status" value="1"/>
</dbReference>
<feature type="compositionally biased region" description="Basic residues" evidence="2">
    <location>
        <begin position="663"/>
        <end position="672"/>
    </location>
</feature>
<keyword evidence="1" id="KW-0175">Coiled coil</keyword>
<feature type="region of interest" description="Disordered" evidence="2">
    <location>
        <begin position="553"/>
        <end position="573"/>
    </location>
</feature>
<keyword evidence="3" id="KW-1133">Transmembrane helix</keyword>
<dbReference type="Pfam" id="PF20237">
    <property type="entry name" value="DUF6594"/>
    <property type="match status" value="1"/>
</dbReference>
<evidence type="ECO:0000256" key="2">
    <source>
        <dbReference type="SAM" id="MobiDB-lite"/>
    </source>
</evidence>
<feature type="compositionally biased region" description="Low complexity" evidence="2">
    <location>
        <begin position="673"/>
        <end position="684"/>
    </location>
</feature>
<evidence type="ECO:0000313" key="5">
    <source>
        <dbReference type="EMBL" id="POS71038.1"/>
    </source>
</evidence>
<keyword evidence="3" id="KW-0812">Transmembrane</keyword>
<feature type="coiled-coil region" evidence="1">
    <location>
        <begin position="436"/>
        <end position="466"/>
    </location>
</feature>
<keyword evidence="6" id="KW-1185">Reference proteome</keyword>
<evidence type="ECO:0000259" key="4">
    <source>
        <dbReference type="Pfam" id="PF20237"/>
    </source>
</evidence>
<dbReference type="InterPro" id="IPR046529">
    <property type="entry name" value="DUF6594"/>
</dbReference>
<feature type="compositionally biased region" description="Pro residues" evidence="2">
    <location>
        <begin position="647"/>
        <end position="656"/>
    </location>
</feature>
<feature type="region of interest" description="Disordered" evidence="2">
    <location>
        <begin position="227"/>
        <end position="290"/>
    </location>
</feature>
<dbReference type="EMBL" id="MAVT02001399">
    <property type="protein sequence ID" value="POS71038.1"/>
    <property type="molecule type" value="Genomic_DNA"/>
</dbReference>
<gene>
    <name evidence="5" type="ORF">DHEL01_v210569</name>
</gene>
<feature type="compositionally biased region" description="Low complexity" evidence="2">
    <location>
        <begin position="144"/>
        <end position="156"/>
    </location>
</feature>
<evidence type="ECO:0000313" key="6">
    <source>
        <dbReference type="Proteomes" id="UP000094444"/>
    </source>
</evidence>
<dbReference type="InParanoid" id="A0A2P5HL95"/>
<feature type="transmembrane region" description="Helical" evidence="3">
    <location>
        <begin position="854"/>
        <end position="871"/>
    </location>
</feature>
<feature type="transmembrane region" description="Helical" evidence="3">
    <location>
        <begin position="814"/>
        <end position="834"/>
    </location>
</feature>
<feature type="compositionally biased region" description="Low complexity" evidence="2">
    <location>
        <begin position="557"/>
        <end position="573"/>
    </location>
</feature>
<dbReference type="OrthoDB" id="5416037at2759"/>
<dbReference type="Proteomes" id="UP000094444">
    <property type="component" value="Unassembled WGS sequence"/>
</dbReference>
<feature type="compositionally biased region" description="Low complexity" evidence="2">
    <location>
        <begin position="384"/>
        <end position="393"/>
    </location>
</feature>
<feature type="region of interest" description="Disordered" evidence="2">
    <location>
        <begin position="1"/>
        <end position="98"/>
    </location>
</feature>
<feature type="region of interest" description="Disordered" evidence="2">
    <location>
        <begin position="631"/>
        <end position="684"/>
    </location>
</feature>
<feature type="compositionally biased region" description="Low complexity" evidence="2">
    <location>
        <begin position="631"/>
        <end position="646"/>
    </location>
</feature>
<organism evidence="5 6">
    <name type="scientific">Diaporthe helianthi</name>
    <dbReference type="NCBI Taxonomy" id="158607"/>
    <lineage>
        <taxon>Eukaryota</taxon>
        <taxon>Fungi</taxon>
        <taxon>Dikarya</taxon>
        <taxon>Ascomycota</taxon>
        <taxon>Pezizomycotina</taxon>
        <taxon>Sordariomycetes</taxon>
        <taxon>Sordariomycetidae</taxon>
        <taxon>Diaporthales</taxon>
        <taxon>Diaporthaceae</taxon>
        <taxon>Diaporthe</taxon>
    </lineage>
</organism>
<feature type="compositionally biased region" description="Basic residues" evidence="2">
    <location>
        <begin position="74"/>
        <end position="89"/>
    </location>
</feature>
<feature type="compositionally biased region" description="Low complexity" evidence="2">
    <location>
        <begin position="247"/>
        <end position="263"/>
    </location>
</feature>
<feature type="compositionally biased region" description="Basic and acidic residues" evidence="2">
    <location>
        <begin position="266"/>
        <end position="284"/>
    </location>
</feature>
<feature type="region of interest" description="Disordered" evidence="2">
    <location>
        <begin position="115"/>
        <end position="157"/>
    </location>
</feature>
<feature type="compositionally biased region" description="Basic and acidic residues" evidence="2">
    <location>
        <begin position="14"/>
        <end position="42"/>
    </location>
</feature>
<sequence>MSPARAMPTVETVPEAHDADHMHGPNGEQQDHNNRPEDHHGPEGTANHENNWLSSVKDDLLIRRLQNGSPHLHPLLKPRPRSRDRRRSSRMPAARADTHRRAPADFIWHGFEDENVGPSASDLDSRSFLPISRKPTREQKRARLSPQSGLSGLPLPTARLGGCEGSGSDEFTHRMTHSAGMVPEPQLEAVGNGAAIEAENASIPNFLNTLDEDVPAAAVEGIEQSRAEAAPWSGVNNDGKASPGAQSSSSSSSSSCTSGSPYSDLSSEKTTDTERSSSPERSVDGDETPVARVLHSIEASRYAANTKRRSSLFDVDRHGTPEMPRGTANLPHIPVSVLTPRVPNHGDPKYLPRAEKLPLSGYQLLASRISASSTGPLPRSHPGSSASSSSSTTAREDIPRSHSSASNISYRSSLVEAEPTIQPIYRRFKAMNHRLLLHLQDELSELEEQLHRLDTADTETRRLQNRILPASRRAEAQAGGELQSHKADVLAKIGLKLGQYNHAMTSFKATRDIPSPSPSDVNEYRRYLATHQPVTEIEARFLDSADDLVTLAPPPTTITTTSSPAPTRTPSPLSSGAIAAVAAAAARDQHYYQALKSTLADATSAANESTPAPTSAPTFAPTPALLVPAPASLPASSVTPASAALPEEPPSSPIPIPGTMHGKSWRTNRGHLRGSSSISISHSASSSSGLVGLGLGLGLGSAGLSPPRGTTRPRSSSDAFTPRGLTPRSGTPPVAVGKTDPAAVVVPTAAAVPTIKVEQPPAISSSSSSGFVKGQDGGHVPASPVVLHVAIALAVAVLLPILTFPSIPGLLGRLIVMLLVGMSVAGSVVQSGSMVGSGGCSSSSSAAGGYSRDLFLSAAVYTGVMSVVAGGF</sequence>
<evidence type="ECO:0000256" key="3">
    <source>
        <dbReference type="SAM" id="Phobius"/>
    </source>
</evidence>
<name>A0A2P5HL95_DIAHE</name>
<dbReference type="PANTHER" id="PTHR34502:SF6">
    <property type="entry name" value="DUF6594 DOMAIN-CONTAINING PROTEIN"/>
    <property type="match status" value="1"/>
</dbReference>
<feature type="region of interest" description="Disordered" evidence="2">
    <location>
        <begin position="702"/>
        <end position="738"/>
    </location>
</feature>
<feature type="region of interest" description="Disordered" evidence="2">
    <location>
        <begin position="323"/>
        <end position="348"/>
    </location>
</feature>
<evidence type="ECO:0000256" key="1">
    <source>
        <dbReference type="SAM" id="Coils"/>
    </source>
</evidence>
<feature type="domain" description="DUF6594" evidence="4">
    <location>
        <begin position="414"/>
        <end position="561"/>
    </location>
</feature>
<accession>A0A2P5HL95</accession>